<organism evidence="1">
    <name type="scientific">marine sediment metagenome</name>
    <dbReference type="NCBI Taxonomy" id="412755"/>
    <lineage>
        <taxon>unclassified sequences</taxon>
        <taxon>metagenomes</taxon>
        <taxon>ecological metagenomes</taxon>
    </lineage>
</organism>
<reference evidence="1" key="1">
    <citation type="journal article" date="2015" name="Nature">
        <title>Complex archaea that bridge the gap between prokaryotes and eukaryotes.</title>
        <authorList>
            <person name="Spang A."/>
            <person name="Saw J.H."/>
            <person name="Jorgensen S.L."/>
            <person name="Zaremba-Niedzwiedzka K."/>
            <person name="Martijn J."/>
            <person name="Lind A.E."/>
            <person name="van Eijk R."/>
            <person name="Schleper C."/>
            <person name="Guy L."/>
            <person name="Ettema T.J."/>
        </authorList>
    </citation>
    <scope>NUCLEOTIDE SEQUENCE</scope>
</reference>
<evidence type="ECO:0000313" key="1">
    <source>
        <dbReference type="EMBL" id="KKM99589.1"/>
    </source>
</evidence>
<accession>A0A0F9LWP7</accession>
<proteinExistence type="predicted"/>
<feature type="non-terminal residue" evidence="1">
    <location>
        <position position="1330"/>
    </location>
</feature>
<name>A0A0F9LWP7_9ZZZZ</name>
<comment type="caution">
    <text evidence="1">The sequence shown here is derived from an EMBL/GenBank/DDBJ whole genome shotgun (WGS) entry which is preliminary data.</text>
</comment>
<protein>
    <submittedName>
        <fullName evidence="1">Uncharacterized protein</fullName>
    </submittedName>
</protein>
<dbReference type="EMBL" id="LAZR01005480">
    <property type="protein sequence ID" value="KKM99589.1"/>
    <property type="molecule type" value="Genomic_DNA"/>
</dbReference>
<sequence>MASYQIMQLYLEVRNDEMVASRGEGLTLEEEEQLKQEFSSLAIKYGLWEAVPEALSNLAFAKLLTMPLVKMIGRSVATRVLSKVSLIYGEEFLTETVTQKGQSGIEVEAGLREDRITWVEAFKEIAPQTFLLTTILGGLGQVSISSVNRIRKSLKKEIGEEPIFDLINENITEDVFAEVEAESVALEAVPEVKAPEVKPPVAPEGIPAPTVPRIELRPMEAKPGEGFEIVVNDNVVGELDFRSTESLGVVGNMLVDIEVFPEMKRKGIATQALDEVMIRSEKQKRPLYSGLLKPEGEAWLKGLEERGVIKLTKQDQKLLGYLISHPEVPITPKPEVAPVVEVIPEVVPEVEVELRRQLGELQKMSDIWSKKLADREQVKSSLAKFVRENLPTNIRGRFITSVAKVKTDAQLQAQIAKVSEVAELNAQKVLKAEIHTELKKAQAKIKAHILKGKFTPDVQRRLDVLTHNLELDRDAARAKIADNITAYQEGKLGYEEMLNDNEMLNFAGIDGMSSEELANTLEYIKALEAKGKSDRQAKQEAATEKINATRSDISNVLTGGQGLKTGIGAVPTGELVAKTGWWDTFINWQYGIDNLADKLSKLDPTSKPYQSELSKFVADVHRATNRQITQTKIAFNKVKDLVGEVYGVKGSHDINQVLNALDEEVNLGIFELTAEYKVNHPTATTITLKMTRNQMIAKYMQMQDPTLNDTFITGMGWSQEVRDAVANNLTPEEKKLAAALFGFYEDYYSATNEIYQELFNVDMPHNPNYSPIRRDFETDIIENVLTMQDASQYASVLNGSLKARTRNIRPLRFNSALDILSNHIQQMEHFKAWATTMRDMRRVFGNKGIRLAIEQYHGQGVRKLIDTFLNQMARGGIETAATNRAADFLRRNFTKSILAIKPVILLKQIPSLFGYISEMNTVDFFTGIADYWSSPVSNFKFLFNNSQMFKARMEQGFERDIRAALQKHGSKQLSGRGKITDWFLLQIRLGDTFAVTQGMWAKYKAGLKEGLSQEAAIQAAEDTTGRTQPSFGIDTLSAIQNGGSWLKLMTMFQNQPNKYFRMTGDNLRNFKYGRGSRAKAASTILLAWTILPMMFQFIADAFQWKPERQARAGILGPLNFILIGGQLVQSMWGWLTDQPFDYQISPVAQTGRDLQMIFLKARKLVEQGLDPYKDLSGDDLASMIEFLAKAVGQVLGLPTPYFVQLSKLLRHKFAEGEDIQIKDFLFSEWALQPPEKTAEEKVEEITLKLGEEEEGAEDAPLTDKPVPIFDTADWFRDIGKIYDNVLPQDVLDDPKASKESKAWAEFSLSRSKADILPDTALYKINTEDNA</sequence>
<gene>
    <name evidence="1" type="ORF">LCGC14_1146400</name>
</gene>